<reference evidence="9 10" key="1">
    <citation type="submission" date="2013-03" db="EMBL/GenBank/DDBJ databases">
        <title>The Genome Sequence of Exophiala aquamarina CBS 119918.</title>
        <authorList>
            <consortium name="The Broad Institute Genomics Platform"/>
            <person name="Cuomo C."/>
            <person name="de Hoog S."/>
            <person name="Gorbushina A."/>
            <person name="Walker B."/>
            <person name="Young S.K."/>
            <person name="Zeng Q."/>
            <person name="Gargeya S."/>
            <person name="Fitzgerald M."/>
            <person name="Haas B."/>
            <person name="Abouelleil A."/>
            <person name="Allen A.W."/>
            <person name="Alvarado L."/>
            <person name="Arachchi H.M."/>
            <person name="Berlin A.M."/>
            <person name="Chapman S.B."/>
            <person name="Gainer-Dewar J."/>
            <person name="Goldberg J."/>
            <person name="Griggs A."/>
            <person name="Gujja S."/>
            <person name="Hansen M."/>
            <person name="Howarth C."/>
            <person name="Imamovic A."/>
            <person name="Ireland A."/>
            <person name="Larimer J."/>
            <person name="McCowan C."/>
            <person name="Murphy C."/>
            <person name="Pearson M."/>
            <person name="Poon T.W."/>
            <person name="Priest M."/>
            <person name="Roberts A."/>
            <person name="Saif S."/>
            <person name="Shea T."/>
            <person name="Sisk P."/>
            <person name="Sykes S."/>
            <person name="Wortman J."/>
            <person name="Nusbaum C."/>
            <person name="Birren B."/>
        </authorList>
    </citation>
    <scope>NUCLEOTIDE SEQUENCE [LARGE SCALE GENOMIC DNA]</scope>
    <source>
        <strain evidence="9 10">CBS 119918</strain>
    </source>
</reference>
<dbReference type="HOGENOM" id="CLU_026126_2_0_1"/>
<dbReference type="GO" id="GO:1990229">
    <property type="term" value="C:iron-sulfur cluster assembly complex"/>
    <property type="evidence" value="ECO:0007669"/>
    <property type="project" value="EnsemblFungi"/>
</dbReference>
<evidence type="ECO:0000256" key="6">
    <source>
        <dbReference type="ARBA" id="ARBA00067618"/>
    </source>
</evidence>
<evidence type="ECO:0000256" key="4">
    <source>
        <dbReference type="ARBA" id="ARBA00023014"/>
    </source>
</evidence>
<dbReference type="FunFam" id="3.40.30.10:FF:000005">
    <property type="entry name" value="Glutaredoxin 5"/>
    <property type="match status" value="1"/>
</dbReference>
<dbReference type="GO" id="GO:0044571">
    <property type="term" value="P:[2Fe-2S] cluster assembly"/>
    <property type="evidence" value="ECO:0007669"/>
    <property type="project" value="EnsemblFungi"/>
</dbReference>
<dbReference type="PROSITE" id="PS51354">
    <property type="entry name" value="GLUTAREDOXIN_2"/>
    <property type="match status" value="1"/>
</dbReference>
<dbReference type="PANTHER" id="PTHR10293">
    <property type="entry name" value="GLUTAREDOXIN FAMILY MEMBER"/>
    <property type="match status" value="1"/>
</dbReference>
<gene>
    <name evidence="9" type="ORF">A1O9_12776</name>
</gene>
<dbReference type="GO" id="GO:0006970">
    <property type="term" value="P:response to osmotic stress"/>
    <property type="evidence" value="ECO:0007669"/>
    <property type="project" value="EnsemblFungi"/>
</dbReference>
<dbReference type="GO" id="GO:0005759">
    <property type="term" value="C:mitochondrial matrix"/>
    <property type="evidence" value="ECO:0007669"/>
    <property type="project" value="EnsemblFungi"/>
</dbReference>
<organism evidence="9 10">
    <name type="scientific">Exophiala aquamarina CBS 119918</name>
    <dbReference type="NCBI Taxonomy" id="1182545"/>
    <lineage>
        <taxon>Eukaryota</taxon>
        <taxon>Fungi</taxon>
        <taxon>Dikarya</taxon>
        <taxon>Ascomycota</taxon>
        <taxon>Pezizomycotina</taxon>
        <taxon>Eurotiomycetes</taxon>
        <taxon>Chaetothyriomycetidae</taxon>
        <taxon>Chaetothyriales</taxon>
        <taxon>Herpotrichiellaceae</taxon>
        <taxon>Exophiala</taxon>
    </lineage>
</organism>
<keyword evidence="1" id="KW-0001">2Fe-2S</keyword>
<proteinExistence type="predicted"/>
<dbReference type="InterPro" id="IPR033658">
    <property type="entry name" value="GRX_PICOT-like"/>
</dbReference>
<keyword evidence="10" id="KW-1185">Reference proteome</keyword>
<dbReference type="GO" id="GO:0051537">
    <property type="term" value="F:2 iron, 2 sulfur cluster binding"/>
    <property type="evidence" value="ECO:0007669"/>
    <property type="project" value="UniProtKB-KW"/>
</dbReference>
<dbReference type="RefSeq" id="XP_013253752.1">
    <property type="nucleotide sequence ID" value="XM_013398298.1"/>
</dbReference>
<dbReference type="GO" id="GO:0046872">
    <property type="term" value="F:metal ion binding"/>
    <property type="evidence" value="ECO:0007669"/>
    <property type="project" value="UniProtKB-KW"/>
</dbReference>
<dbReference type="STRING" id="1182545.A0A072NUU5"/>
<feature type="domain" description="Glutaredoxin" evidence="8">
    <location>
        <begin position="58"/>
        <end position="125"/>
    </location>
</feature>
<dbReference type="Pfam" id="PF00462">
    <property type="entry name" value="Glutaredoxin"/>
    <property type="match status" value="1"/>
</dbReference>
<dbReference type="InterPro" id="IPR004480">
    <property type="entry name" value="Monothiol_GRX-rel"/>
</dbReference>
<feature type="region of interest" description="Disordered" evidence="7">
    <location>
        <begin position="154"/>
        <end position="184"/>
    </location>
</feature>
<evidence type="ECO:0000259" key="8">
    <source>
        <dbReference type="Pfam" id="PF00462"/>
    </source>
</evidence>
<keyword evidence="4" id="KW-0411">Iron-sulfur</keyword>
<accession>A0A072NUU5</accession>
<evidence type="ECO:0000256" key="1">
    <source>
        <dbReference type="ARBA" id="ARBA00022714"/>
    </source>
</evidence>
<evidence type="ECO:0000256" key="5">
    <source>
        <dbReference type="ARBA" id="ARBA00023284"/>
    </source>
</evidence>
<dbReference type="GeneID" id="25287670"/>
<dbReference type="NCBIfam" id="TIGR00365">
    <property type="entry name" value="Grx4 family monothiol glutaredoxin"/>
    <property type="match status" value="1"/>
</dbReference>
<dbReference type="SUPFAM" id="SSF52833">
    <property type="entry name" value="Thioredoxin-like"/>
    <property type="match status" value="1"/>
</dbReference>
<dbReference type="OrthoDB" id="415696at2759"/>
<dbReference type="EMBL" id="AMGV01000027">
    <property type="protein sequence ID" value="KEF51162.1"/>
    <property type="molecule type" value="Genomic_DNA"/>
</dbReference>
<keyword evidence="5" id="KW-0676">Redox-active center</keyword>
<evidence type="ECO:0000256" key="7">
    <source>
        <dbReference type="SAM" id="MobiDB-lite"/>
    </source>
</evidence>
<dbReference type="AlphaFoldDB" id="A0A072NUU5"/>
<dbReference type="GO" id="GO:0015036">
    <property type="term" value="F:disulfide oxidoreductase activity"/>
    <property type="evidence" value="ECO:0007669"/>
    <property type="project" value="EnsemblFungi"/>
</dbReference>
<feature type="compositionally biased region" description="Basic and acidic residues" evidence="7">
    <location>
        <begin position="175"/>
        <end position="184"/>
    </location>
</feature>
<sequence length="184" mass="20102">MLQWTLRTPALRGVFSSLRPGATHSTLQPFVTSQLSQTRLLSTEVRAAIDKAVASAPVVLFMKGTPETPQCGFSRTTIQILGLQGVDPSKFTAFNVLEDEELRSGIKQYSDWPTIPQLYVDKEFVGGCDILINMHKDGSLADLLAEKKVIVEEDDVEGEKADEARQTTEQSTGGRSKDAKGESS</sequence>
<dbReference type="Proteomes" id="UP000027920">
    <property type="component" value="Unassembled WGS sequence"/>
</dbReference>
<evidence type="ECO:0000313" key="10">
    <source>
        <dbReference type="Proteomes" id="UP000027920"/>
    </source>
</evidence>
<dbReference type="VEuPathDB" id="FungiDB:A1O9_12776"/>
<keyword evidence="3" id="KW-0408">Iron</keyword>
<dbReference type="InterPro" id="IPR036249">
    <property type="entry name" value="Thioredoxin-like_sf"/>
</dbReference>
<comment type="caution">
    <text evidence="9">The sequence shown here is derived from an EMBL/GenBank/DDBJ whole genome shotgun (WGS) entry which is preliminary data.</text>
</comment>
<evidence type="ECO:0000256" key="3">
    <source>
        <dbReference type="ARBA" id="ARBA00023004"/>
    </source>
</evidence>
<dbReference type="InterPro" id="IPR002109">
    <property type="entry name" value="Glutaredoxin"/>
</dbReference>
<name>A0A072NUU5_9EURO</name>
<keyword evidence="2" id="KW-0479">Metal-binding</keyword>
<dbReference type="PANTHER" id="PTHR10293:SF16">
    <property type="entry name" value="GLUTAREDOXIN-RELATED PROTEIN 5, MITOCHONDRIAL"/>
    <property type="match status" value="1"/>
</dbReference>
<dbReference type="Gene3D" id="3.40.30.10">
    <property type="entry name" value="Glutaredoxin"/>
    <property type="match status" value="1"/>
</dbReference>
<evidence type="ECO:0000313" key="9">
    <source>
        <dbReference type="EMBL" id="KEF51162.1"/>
    </source>
</evidence>
<evidence type="ECO:0000256" key="2">
    <source>
        <dbReference type="ARBA" id="ARBA00022723"/>
    </source>
</evidence>
<dbReference type="GO" id="GO:0044572">
    <property type="term" value="P:[4Fe-4S] cluster assembly"/>
    <property type="evidence" value="ECO:0007669"/>
    <property type="project" value="EnsemblFungi"/>
</dbReference>
<protein>
    <recommendedName>
        <fullName evidence="6">Monothiol glutaredoxin-5, mitochondrial</fullName>
    </recommendedName>
</protein>
<dbReference type="CDD" id="cd03028">
    <property type="entry name" value="GRX_PICOT_like"/>
    <property type="match status" value="1"/>
</dbReference>
<dbReference type="GO" id="GO:0034599">
    <property type="term" value="P:cellular response to oxidative stress"/>
    <property type="evidence" value="ECO:0007669"/>
    <property type="project" value="EnsemblFungi"/>
</dbReference>